<gene>
    <name evidence="1" type="ORF">ACFFVF_05695</name>
</gene>
<dbReference type="Proteomes" id="UP001589607">
    <property type="component" value="Unassembled WGS sequence"/>
</dbReference>
<name>A0ABV5GLY0_9FLAO</name>
<accession>A0ABV5GLY0</accession>
<comment type="caution">
    <text evidence="1">The sequence shown here is derived from an EMBL/GenBank/DDBJ whole genome shotgun (WGS) entry which is preliminary data.</text>
</comment>
<proteinExistence type="predicted"/>
<dbReference type="EMBL" id="JBHMEY010000012">
    <property type="protein sequence ID" value="MFB9096001.1"/>
    <property type="molecule type" value="Genomic_DNA"/>
</dbReference>
<evidence type="ECO:0000313" key="2">
    <source>
        <dbReference type="Proteomes" id="UP001589607"/>
    </source>
</evidence>
<keyword evidence="2" id="KW-1185">Reference proteome</keyword>
<dbReference type="RefSeq" id="WP_236457382.1">
    <property type="nucleotide sequence ID" value="NZ_CBCSGE010000006.1"/>
</dbReference>
<organism evidence="1 2">
    <name type="scientific">Flavobacterium jumunjinense</name>
    <dbReference type="NCBI Taxonomy" id="998845"/>
    <lineage>
        <taxon>Bacteria</taxon>
        <taxon>Pseudomonadati</taxon>
        <taxon>Bacteroidota</taxon>
        <taxon>Flavobacteriia</taxon>
        <taxon>Flavobacteriales</taxon>
        <taxon>Flavobacteriaceae</taxon>
        <taxon>Flavobacterium</taxon>
    </lineage>
</organism>
<evidence type="ECO:0000313" key="1">
    <source>
        <dbReference type="EMBL" id="MFB9096001.1"/>
    </source>
</evidence>
<reference evidence="1 2" key="1">
    <citation type="submission" date="2024-09" db="EMBL/GenBank/DDBJ databases">
        <authorList>
            <person name="Sun Q."/>
            <person name="Mori K."/>
        </authorList>
    </citation>
    <scope>NUCLEOTIDE SEQUENCE [LARGE SCALE GENOMIC DNA]</scope>
    <source>
        <strain evidence="1 2">CECT 7955</strain>
    </source>
</reference>
<sequence length="98" mass="10512">MACEIENDALENAKHNLTEANDAWWEATGDMTVSTLGVIGATLAEGMSLGLATMVFGSAVINEIRSAAKMDDANEDYDLAEDLYNDALTAYCNCLDLN</sequence>
<protein>
    <submittedName>
        <fullName evidence="1">Uncharacterized protein</fullName>
    </submittedName>
</protein>